<name>A0ABT3NRZ6_9PROT</name>
<gene>
    <name evidence="2" type="ORF">OF850_04745</name>
</gene>
<dbReference type="InterPro" id="IPR003744">
    <property type="entry name" value="YhhQ"/>
</dbReference>
<dbReference type="RefSeq" id="WP_301588712.1">
    <property type="nucleotide sequence ID" value="NZ_JAPFQI010000001.1"/>
</dbReference>
<keyword evidence="1" id="KW-0472">Membrane</keyword>
<feature type="transmembrane region" description="Helical" evidence="1">
    <location>
        <begin position="7"/>
        <end position="27"/>
    </location>
</feature>
<reference evidence="2 3" key="1">
    <citation type="submission" date="2022-10" db="EMBL/GenBank/DDBJ databases">
        <title>Roseococcus glaciei nov., sp. nov., isolated from glacier.</title>
        <authorList>
            <person name="Liu Q."/>
            <person name="Xin Y.-H."/>
        </authorList>
    </citation>
    <scope>NUCLEOTIDE SEQUENCE [LARGE SCALE GENOMIC DNA]</scope>
    <source>
        <strain evidence="2 3">MDT2-1-1</strain>
    </source>
</reference>
<feature type="transmembrane region" description="Helical" evidence="1">
    <location>
        <begin position="152"/>
        <end position="172"/>
    </location>
</feature>
<evidence type="ECO:0000256" key="1">
    <source>
        <dbReference type="SAM" id="Phobius"/>
    </source>
</evidence>
<proteinExistence type="predicted"/>
<evidence type="ECO:0000313" key="2">
    <source>
        <dbReference type="EMBL" id="MCW8084925.1"/>
    </source>
</evidence>
<comment type="caution">
    <text evidence="2">The sequence shown here is derived from an EMBL/GenBank/DDBJ whole genome shotgun (WGS) entry which is preliminary data.</text>
</comment>
<protein>
    <submittedName>
        <fullName evidence="2">VUT family protein</fullName>
    </submittedName>
</protein>
<organism evidence="2 3">
    <name type="scientific">Sabulicella glaciei</name>
    <dbReference type="NCBI Taxonomy" id="2984948"/>
    <lineage>
        <taxon>Bacteria</taxon>
        <taxon>Pseudomonadati</taxon>
        <taxon>Pseudomonadota</taxon>
        <taxon>Alphaproteobacteria</taxon>
        <taxon>Acetobacterales</taxon>
        <taxon>Acetobacteraceae</taxon>
        <taxon>Sabulicella</taxon>
    </lineage>
</organism>
<dbReference type="Proteomes" id="UP001526430">
    <property type="component" value="Unassembled WGS sequence"/>
</dbReference>
<keyword evidence="1" id="KW-1133">Transmembrane helix</keyword>
<accession>A0ABT3NRZ6</accession>
<feature type="transmembrane region" description="Helical" evidence="1">
    <location>
        <begin position="47"/>
        <end position="64"/>
    </location>
</feature>
<evidence type="ECO:0000313" key="3">
    <source>
        <dbReference type="Proteomes" id="UP001526430"/>
    </source>
</evidence>
<keyword evidence="3" id="KW-1185">Reference proteome</keyword>
<dbReference type="Pfam" id="PF02592">
    <property type="entry name" value="Vut_1"/>
    <property type="match status" value="1"/>
</dbReference>
<dbReference type="EMBL" id="JAPFQI010000001">
    <property type="protein sequence ID" value="MCW8084925.1"/>
    <property type="molecule type" value="Genomic_DNA"/>
</dbReference>
<keyword evidence="1" id="KW-0812">Transmembrane</keyword>
<sequence length="183" mass="18867">MILSPRLEGFLFLLGFGLCIPAANWLIGNAGMVCAPGGPCLIPVAPGLMAPSGVLMIGLALILRDLVQRRLGLGWAAGAIAGGTVLSAFLAPPALVVASATAFFLSEAADLGVYTPLQRRGLTRAVLASSAVGLVVDSVVFLWLAFGSLDYLAGQVVGKAWMVAAALPLIALMRRRDERLGLA</sequence>
<feature type="transmembrane region" description="Helical" evidence="1">
    <location>
        <begin position="126"/>
        <end position="146"/>
    </location>
</feature>